<comment type="caution">
    <text evidence="6">The sequence shown here is derived from an EMBL/GenBank/DDBJ whole genome shotgun (WGS) entry which is preliminary data.</text>
</comment>
<gene>
    <name evidence="6" type="ORF">ACHAW5_000375</name>
</gene>
<dbReference type="PANTHER" id="PTHR10334">
    <property type="entry name" value="CYSTEINE-RICH SECRETORY PROTEIN-RELATED"/>
    <property type="match status" value="1"/>
</dbReference>
<dbReference type="InterPro" id="IPR036861">
    <property type="entry name" value="Endochitinase-like_sf"/>
</dbReference>
<dbReference type="AlphaFoldDB" id="A0ABD3N4D1"/>
<evidence type="ECO:0000256" key="2">
    <source>
        <dbReference type="PROSITE-ProRule" id="PRU00261"/>
    </source>
</evidence>
<comment type="caution">
    <text evidence="2">Lacks conserved residue(s) required for the propagation of feature annotation.</text>
</comment>
<dbReference type="InterPro" id="IPR035940">
    <property type="entry name" value="CAP_sf"/>
</dbReference>
<evidence type="ECO:0000256" key="3">
    <source>
        <dbReference type="SAM" id="MobiDB-lite"/>
    </source>
</evidence>
<dbReference type="PROSITE" id="PS50941">
    <property type="entry name" value="CHIT_BIND_I_2"/>
    <property type="match status" value="1"/>
</dbReference>
<organism evidence="6 7">
    <name type="scientific">Stephanodiscus triporus</name>
    <dbReference type="NCBI Taxonomy" id="2934178"/>
    <lineage>
        <taxon>Eukaryota</taxon>
        <taxon>Sar</taxon>
        <taxon>Stramenopiles</taxon>
        <taxon>Ochrophyta</taxon>
        <taxon>Bacillariophyta</taxon>
        <taxon>Coscinodiscophyceae</taxon>
        <taxon>Thalassiosirophycidae</taxon>
        <taxon>Stephanodiscales</taxon>
        <taxon>Stephanodiscaceae</taxon>
        <taxon>Stephanodiscus</taxon>
    </lineage>
</organism>
<dbReference type="Gene3D" id="3.30.60.10">
    <property type="entry name" value="Endochitinase-like"/>
    <property type="match status" value="1"/>
</dbReference>
<evidence type="ECO:0000313" key="6">
    <source>
        <dbReference type="EMBL" id="KAL3770973.1"/>
    </source>
</evidence>
<keyword evidence="4" id="KW-0472">Membrane</keyword>
<feature type="disulfide bond" evidence="2">
    <location>
        <begin position="438"/>
        <end position="452"/>
    </location>
</feature>
<feature type="transmembrane region" description="Helical" evidence="4">
    <location>
        <begin position="282"/>
        <end position="301"/>
    </location>
</feature>
<evidence type="ECO:0000259" key="5">
    <source>
        <dbReference type="PROSITE" id="PS50941"/>
    </source>
</evidence>
<protein>
    <recommendedName>
        <fullName evidence="5">Chitin-binding type-1 domain-containing protein</fullName>
    </recommendedName>
</protein>
<reference evidence="6 7" key="1">
    <citation type="submission" date="2024-10" db="EMBL/GenBank/DDBJ databases">
        <title>Updated reference genomes for cyclostephanoid diatoms.</title>
        <authorList>
            <person name="Roberts W.R."/>
            <person name="Alverson A.J."/>
        </authorList>
    </citation>
    <scope>NUCLEOTIDE SEQUENCE [LARGE SCALE GENOMIC DNA]</scope>
    <source>
        <strain evidence="6 7">AJA276-08</strain>
    </source>
</reference>
<dbReference type="Proteomes" id="UP001530315">
    <property type="component" value="Unassembled WGS sequence"/>
</dbReference>
<dbReference type="Gene3D" id="3.40.33.10">
    <property type="entry name" value="CAP"/>
    <property type="match status" value="1"/>
</dbReference>
<keyword evidence="1 2" id="KW-0147">Chitin-binding</keyword>
<dbReference type="EMBL" id="JALLAZ020001616">
    <property type="protein sequence ID" value="KAL3770973.1"/>
    <property type="molecule type" value="Genomic_DNA"/>
</dbReference>
<keyword evidence="4" id="KW-1133">Transmembrane helix</keyword>
<evidence type="ECO:0000256" key="4">
    <source>
        <dbReference type="SAM" id="Phobius"/>
    </source>
</evidence>
<feature type="region of interest" description="Disordered" evidence="3">
    <location>
        <begin position="456"/>
        <end position="476"/>
    </location>
</feature>
<feature type="domain" description="Chitin-binding type-1" evidence="5">
    <location>
        <begin position="419"/>
        <end position="452"/>
    </location>
</feature>
<dbReference type="GO" id="GO:0008061">
    <property type="term" value="F:chitin binding"/>
    <property type="evidence" value="ECO:0007669"/>
    <property type="project" value="UniProtKB-UniRule"/>
</dbReference>
<keyword evidence="7" id="KW-1185">Reference proteome</keyword>
<sequence>MTMMNSHAEDRRQRRVLQRVYGYEEDAHDDDVDDDVDDDFAEISSRSRRGMTGNCDGFDWVAAVESGASLMFNCGADRACDAASAGVDDVVELAPVPMSLETSGATDDKNRRGAARVSSLARRLGRDNARTRRFGIGADDTSSAVADHAVGLAVPSANRGARDGKELDCGSESATMNGESVYGNVSLSLSEFFDNSEAVANAGNCEDQAPALGVERTVRSVGASGIVRELPTMARTRPLSWDDHYVSKDNFYHNSHRASDSIVYDENGRKSVVCAPGRKRKLLFAAFGLIVAVIALVGIALQLTVFRASPAAAEDLDADAVEWIATTSPPSYGPTGVSDPSSVAWVVNDGSTISPTSASHAPTIGQTSSSPSPGSADPTIIPTMPPETVGSTSTVPTASAPMPTESTSTAPSELANTPIATCGNGDRGNGICPIEGDCCSHYGWCGSTAKYCEIRQPTDQPTRPPLASAQDESSIAEGKIDAVDSKSRLSIEIRTDKHAEETSWTLYSVDSTDRQIRLIASVEENTYNPFEEDFIELDLDPGKYRFTLKDSFGDGFCCSNGSDGMFAIYLDGRELIRGGSYRFELSYDIIAGNDPESTMSDRDMEWLVAHNTRRQSWHQRYGETYVPLMWSAKLANDALSWATELLNDCEIEGIKHEPGVEQGENLAKNRGSTAGGMGKIYPADNILKRWVENEETWPYPNNAHLTQALWRASRYLGCGDAVKSFSDGSICRIQVCRYVRAGNCNMDSYDAKEGDNWLVPMLMEHTACGPECPPEGCF</sequence>
<dbReference type="PROSITE" id="PS00026">
    <property type="entry name" value="CHIT_BIND_I_1"/>
    <property type="match status" value="1"/>
</dbReference>
<dbReference type="Pfam" id="PF00188">
    <property type="entry name" value="CAP"/>
    <property type="match status" value="1"/>
</dbReference>
<feature type="compositionally biased region" description="Polar residues" evidence="3">
    <location>
        <begin position="354"/>
        <end position="373"/>
    </location>
</feature>
<dbReference type="FunFam" id="3.40.33.10:FF:000029">
    <property type="entry name" value="Predicted protein"/>
    <property type="match status" value="1"/>
</dbReference>
<dbReference type="Pfam" id="PF00187">
    <property type="entry name" value="Chitin_bind_1"/>
    <property type="match status" value="1"/>
</dbReference>
<name>A0ABD3N4D1_9STRA</name>
<dbReference type="SMART" id="SM00198">
    <property type="entry name" value="SCP"/>
    <property type="match status" value="1"/>
</dbReference>
<keyword evidence="4" id="KW-0812">Transmembrane</keyword>
<evidence type="ECO:0000256" key="1">
    <source>
        <dbReference type="ARBA" id="ARBA00022669"/>
    </source>
</evidence>
<evidence type="ECO:0000313" key="7">
    <source>
        <dbReference type="Proteomes" id="UP001530315"/>
    </source>
</evidence>
<accession>A0ABD3N4D1</accession>
<dbReference type="InterPro" id="IPR001002">
    <property type="entry name" value="Chitin-bd_1"/>
</dbReference>
<dbReference type="SUPFAM" id="SSF55797">
    <property type="entry name" value="PR-1-like"/>
    <property type="match status" value="1"/>
</dbReference>
<feature type="compositionally biased region" description="Polar residues" evidence="3">
    <location>
        <begin position="404"/>
        <end position="416"/>
    </location>
</feature>
<keyword evidence="2" id="KW-1015">Disulfide bond</keyword>
<feature type="region of interest" description="Disordered" evidence="3">
    <location>
        <begin position="354"/>
        <end position="416"/>
    </location>
</feature>
<dbReference type="InterPro" id="IPR001283">
    <property type="entry name" value="CRISP-related"/>
</dbReference>
<dbReference type="CDD" id="cd00035">
    <property type="entry name" value="ChtBD1"/>
    <property type="match status" value="1"/>
</dbReference>
<dbReference type="SUPFAM" id="SSF57016">
    <property type="entry name" value="Plant lectins/antimicrobial peptides"/>
    <property type="match status" value="1"/>
</dbReference>
<dbReference type="InterPro" id="IPR018371">
    <property type="entry name" value="Chitin-binding_1_CS"/>
</dbReference>
<proteinExistence type="predicted"/>
<dbReference type="InterPro" id="IPR014044">
    <property type="entry name" value="CAP_dom"/>
</dbReference>